<dbReference type="InterPro" id="IPR001647">
    <property type="entry name" value="HTH_TetR"/>
</dbReference>
<reference evidence="5 6" key="1">
    <citation type="journal article" date="2019" name="Int. J. Syst. Evol. Microbiol.">
        <title>The Global Catalogue of Microorganisms (GCM) 10K type strain sequencing project: providing services to taxonomists for standard genome sequencing and annotation.</title>
        <authorList>
            <consortium name="The Broad Institute Genomics Platform"/>
            <consortium name="The Broad Institute Genome Sequencing Center for Infectious Disease"/>
            <person name="Wu L."/>
            <person name="Ma J."/>
        </authorList>
    </citation>
    <scope>NUCLEOTIDE SEQUENCE [LARGE SCALE GENOMIC DNA]</scope>
    <source>
        <strain evidence="5 6">JCM 16001</strain>
    </source>
</reference>
<dbReference type="Proteomes" id="UP001499851">
    <property type="component" value="Unassembled WGS sequence"/>
</dbReference>
<dbReference type="Gene3D" id="1.10.357.10">
    <property type="entry name" value="Tetracycline Repressor, domain 2"/>
    <property type="match status" value="1"/>
</dbReference>
<feature type="domain" description="HTH tetR-type" evidence="4">
    <location>
        <begin position="21"/>
        <end position="81"/>
    </location>
</feature>
<dbReference type="PANTHER" id="PTHR30055:SF187">
    <property type="entry name" value="TRANSCRIPTIONAL REGULATORY PROTEIN"/>
    <property type="match status" value="1"/>
</dbReference>
<evidence type="ECO:0000313" key="6">
    <source>
        <dbReference type="Proteomes" id="UP001499851"/>
    </source>
</evidence>
<dbReference type="InterPro" id="IPR036271">
    <property type="entry name" value="Tet_transcr_reg_TetR-rel_C_sf"/>
</dbReference>
<comment type="caution">
    <text evidence="5">The sequence shown here is derived from an EMBL/GenBank/DDBJ whole genome shotgun (WGS) entry which is preliminary data.</text>
</comment>
<dbReference type="Pfam" id="PF00440">
    <property type="entry name" value="TetR_N"/>
    <property type="match status" value="1"/>
</dbReference>
<feature type="region of interest" description="Disordered" evidence="3">
    <location>
        <begin position="1"/>
        <end position="23"/>
    </location>
</feature>
<evidence type="ECO:0000256" key="1">
    <source>
        <dbReference type="ARBA" id="ARBA00023125"/>
    </source>
</evidence>
<gene>
    <name evidence="5" type="ORF">GCM10009830_38790</name>
</gene>
<proteinExistence type="predicted"/>
<dbReference type="InterPro" id="IPR009057">
    <property type="entry name" value="Homeodomain-like_sf"/>
</dbReference>
<protein>
    <submittedName>
        <fullName evidence="5">TetR/AcrR family transcriptional regulator</fullName>
    </submittedName>
</protein>
<name>A0ABN2HGT7_9ACTN</name>
<sequence>MVALRHAITGGRPWRPSRRGDGRPSNDCYAALDLYDRSGPEGYTMTGVINASGVSVGSLYHHFGSFNGLTAALYTRLSAELLGRLVAAVEPRRTARTGVQACVTAYLTWCTEHRSKAHFLLAMPYQAHLITPTEAMLAETAPQLGRILAWVAPHTAAGRIVDVPDSLLGCLLIGPVTEAVTRWLIGMPGADDIAEAFKYLPDRIWASVKGPNA</sequence>
<organism evidence="5 6">
    <name type="scientific">Glycomyces endophyticus</name>
    <dbReference type="NCBI Taxonomy" id="480996"/>
    <lineage>
        <taxon>Bacteria</taxon>
        <taxon>Bacillati</taxon>
        <taxon>Actinomycetota</taxon>
        <taxon>Actinomycetes</taxon>
        <taxon>Glycomycetales</taxon>
        <taxon>Glycomycetaceae</taxon>
        <taxon>Glycomyces</taxon>
    </lineage>
</organism>
<keyword evidence="1 2" id="KW-0238">DNA-binding</keyword>
<dbReference type="InterPro" id="IPR050109">
    <property type="entry name" value="HTH-type_TetR-like_transc_reg"/>
</dbReference>
<dbReference type="EMBL" id="BAAAQF010000018">
    <property type="protein sequence ID" value="GAA1687436.1"/>
    <property type="molecule type" value="Genomic_DNA"/>
</dbReference>
<accession>A0ABN2HGT7</accession>
<evidence type="ECO:0000256" key="2">
    <source>
        <dbReference type="PROSITE-ProRule" id="PRU00335"/>
    </source>
</evidence>
<dbReference type="PANTHER" id="PTHR30055">
    <property type="entry name" value="HTH-TYPE TRANSCRIPTIONAL REGULATOR RUTR"/>
    <property type="match status" value="1"/>
</dbReference>
<evidence type="ECO:0000256" key="3">
    <source>
        <dbReference type="SAM" id="MobiDB-lite"/>
    </source>
</evidence>
<dbReference type="SUPFAM" id="SSF48498">
    <property type="entry name" value="Tetracyclin repressor-like, C-terminal domain"/>
    <property type="match status" value="1"/>
</dbReference>
<evidence type="ECO:0000259" key="4">
    <source>
        <dbReference type="PROSITE" id="PS50977"/>
    </source>
</evidence>
<dbReference type="PROSITE" id="PS50977">
    <property type="entry name" value="HTH_TETR_2"/>
    <property type="match status" value="1"/>
</dbReference>
<evidence type="ECO:0000313" key="5">
    <source>
        <dbReference type="EMBL" id="GAA1687436.1"/>
    </source>
</evidence>
<feature type="DNA-binding region" description="H-T-H motif" evidence="2">
    <location>
        <begin position="44"/>
        <end position="63"/>
    </location>
</feature>
<keyword evidence="6" id="KW-1185">Reference proteome</keyword>
<dbReference type="SUPFAM" id="SSF46689">
    <property type="entry name" value="Homeodomain-like"/>
    <property type="match status" value="1"/>
</dbReference>